<evidence type="ECO:0000259" key="6">
    <source>
        <dbReference type="Pfam" id="PF16656"/>
    </source>
</evidence>
<proteinExistence type="inferred from homology"/>
<organism evidence="7 8">
    <name type="scientific">Photinus pyralis</name>
    <name type="common">Common eastern firefly</name>
    <name type="synonym">Lampyris pyralis</name>
    <dbReference type="NCBI Taxonomy" id="7054"/>
    <lineage>
        <taxon>Eukaryota</taxon>
        <taxon>Metazoa</taxon>
        <taxon>Ecdysozoa</taxon>
        <taxon>Arthropoda</taxon>
        <taxon>Hexapoda</taxon>
        <taxon>Insecta</taxon>
        <taxon>Pterygota</taxon>
        <taxon>Neoptera</taxon>
        <taxon>Endopterygota</taxon>
        <taxon>Coleoptera</taxon>
        <taxon>Polyphaga</taxon>
        <taxon>Elateriformia</taxon>
        <taxon>Elateroidea</taxon>
        <taxon>Lampyridae</taxon>
        <taxon>Lampyrinae</taxon>
        <taxon>Photinus</taxon>
    </lineage>
</organism>
<protein>
    <recommendedName>
        <fullName evidence="3">Purple acid phosphatase</fullName>
        <ecNumber evidence="3">3.1.3.2</ecNumber>
    </recommendedName>
</protein>
<dbReference type="InterPro" id="IPR041792">
    <property type="entry name" value="MPP_PAP"/>
</dbReference>
<dbReference type="InterPro" id="IPR015914">
    <property type="entry name" value="PAPs_N"/>
</dbReference>
<comment type="catalytic activity">
    <reaction evidence="3">
        <text>a phosphate monoester + H2O = an alcohol + phosphate</text>
        <dbReference type="Rhea" id="RHEA:15017"/>
        <dbReference type="ChEBI" id="CHEBI:15377"/>
        <dbReference type="ChEBI" id="CHEBI:30879"/>
        <dbReference type="ChEBI" id="CHEBI:43474"/>
        <dbReference type="ChEBI" id="CHEBI:67140"/>
        <dbReference type="EC" id="3.1.3.2"/>
    </reaction>
</comment>
<gene>
    <name evidence="7" type="ORF">PPYR_03744</name>
</gene>
<dbReference type="AlphaFoldDB" id="A0A5N4A3M7"/>
<dbReference type="Gene3D" id="2.60.40.380">
    <property type="entry name" value="Purple acid phosphatase-like, N-terminal"/>
    <property type="match status" value="1"/>
</dbReference>
<dbReference type="PANTHER" id="PTHR45867">
    <property type="entry name" value="PURPLE ACID PHOSPHATASE"/>
    <property type="match status" value="1"/>
</dbReference>
<dbReference type="InterPro" id="IPR025733">
    <property type="entry name" value="PAPs_C"/>
</dbReference>
<accession>A0A5N4A3M7</accession>
<feature type="domain" description="Purple acid phosphatase C-terminal" evidence="5">
    <location>
        <begin position="378"/>
        <end position="440"/>
    </location>
</feature>
<comment type="caution">
    <text evidence="7">The sequence shown here is derived from an EMBL/GenBank/DDBJ whole genome shotgun (WGS) entry which is preliminary data.</text>
</comment>
<dbReference type="EC" id="3.1.3.2" evidence="3"/>
<dbReference type="SUPFAM" id="SSF56300">
    <property type="entry name" value="Metallo-dependent phosphatases"/>
    <property type="match status" value="1"/>
</dbReference>
<keyword evidence="2" id="KW-0325">Glycoprotein</keyword>
<dbReference type="Gene3D" id="3.60.21.10">
    <property type="match status" value="1"/>
</dbReference>
<dbReference type="Pfam" id="PF16656">
    <property type="entry name" value="Pur_ac_phosph_N"/>
    <property type="match status" value="1"/>
</dbReference>
<dbReference type="InterPro" id="IPR008963">
    <property type="entry name" value="Purple_acid_Pase-like_N"/>
</dbReference>
<dbReference type="InParanoid" id="A0A5N4A3M7"/>
<dbReference type="InterPro" id="IPR004843">
    <property type="entry name" value="Calcineurin-like_PHP"/>
</dbReference>
<dbReference type="Pfam" id="PF00149">
    <property type="entry name" value="Metallophos"/>
    <property type="match status" value="1"/>
</dbReference>
<evidence type="ECO:0000256" key="3">
    <source>
        <dbReference type="RuleBase" id="RU361203"/>
    </source>
</evidence>
<feature type="domain" description="Purple acid phosphatase N-terminal" evidence="6">
    <location>
        <begin position="29"/>
        <end position="104"/>
    </location>
</feature>
<evidence type="ECO:0000313" key="8">
    <source>
        <dbReference type="Proteomes" id="UP000327044"/>
    </source>
</evidence>
<evidence type="ECO:0000313" key="7">
    <source>
        <dbReference type="EMBL" id="KAB0791944.1"/>
    </source>
</evidence>
<comment type="similarity">
    <text evidence="3">Belongs to the metallophosphoesterase superfamily. Purple acid phosphatase family.</text>
</comment>
<dbReference type="Pfam" id="PF14008">
    <property type="entry name" value="Metallophos_C"/>
    <property type="match status" value="1"/>
</dbReference>
<dbReference type="Proteomes" id="UP000327044">
    <property type="component" value="Unassembled WGS sequence"/>
</dbReference>
<feature type="chain" id="PRO_5024444398" description="Purple acid phosphatase" evidence="3">
    <location>
        <begin position="17"/>
        <end position="450"/>
    </location>
</feature>
<reference evidence="7 8" key="1">
    <citation type="journal article" date="2018" name="Elife">
        <title>Firefly genomes illuminate parallel origins of bioluminescence in beetles.</title>
        <authorList>
            <person name="Fallon T.R."/>
            <person name="Lower S.E."/>
            <person name="Chang C.H."/>
            <person name="Bessho-Uehara M."/>
            <person name="Martin G.J."/>
            <person name="Bewick A.J."/>
            <person name="Behringer M."/>
            <person name="Debat H.J."/>
            <person name="Wong I."/>
            <person name="Day J.C."/>
            <person name="Suvorov A."/>
            <person name="Silva C.J."/>
            <person name="Stanger-Hall K.F."/>
            <person name="Hall D.W."/>
            <person name="Schmitz R.J."/>
            <person name="Nelson D.R."/>
            <person name="Lewis S.M."/>
            <person name="Shigenobu S."/>
            <person name="Bybee S.M."/>
            <person name="Larracuente A.M."/>
            <person name="Oba Y."/>
            <person name="Weng J.K."/>
        </authorList>
    </citation>
    <scope>NUCLEOTIDE SEQUENCE [LARGE SCALE GENOMIC DNA]</scope>
    <source>
        <strain evidence="7">1611_PpyrPB1</strain>
        <tissue evidence="7">Whole body</tissue>
    </source>
</reference>
<name>A0A5N4A3M7_PHOPY</name>
<evidence type="ECO:0000256" key="2">
    <source>
        <dbReference type="ARBA" id="ARBA00023180"/>
    </source>
</evidence>
<evidence type="ECO:0000259" key="5">
    <source>
        <dbReference type="Pfam" id="PF14008"/>
    </source>
</evidence>
<evidence type="ECO:0000259" key="4">
    <source>
        <dbReference type="Pfam" id="PF00149"/>
    </source>
</evidence>
<dbReference type="EMBL" id="VVIM01000011">
    <property type="protein sequence ID" value="KAB0791944.1"/>
    <property type="molecule type" value="Genomic_DNA"/>
</dbReference>
<keyword evidence="1 3" id="KW-0732">Signal</keyword>
<dbReference type="InterPro" id="IPR029052">
    <property type="entry name" value="Metallo-depent_PP-like"/>
</dbReference>
<dbReference type="PANTHER" id="PTHR45867:SF3">
    <property type="entry name" value="ACID PHOSPHATASE TYPE 7"/>
    <property type="match status" value="1"/>
</dbReference>
<dbReference type="GO" id="GO:0046872">
    <property type="term" value="F:metal ion binding"/>
    <property type="evidence" value="ECO:0007669"/>
    <property type="project" value="InterPro"/>
</dbReference>
<keyword evidence="3" id="KW-0378">Hydrolase</keyword>
<sequence>MWRFLLVLSSAVCINCKIVPITNHVPMQPEQVHIAYGDSVYEIVATWSTVGDTKESIVEYGTGFQSLNYTAAGSSRLFTDGGRKGRSQYVHSVTLKNLRPSTVYGKRNEIARLLFTFFQTVYHVGSRFGWSNEFLFRTPPVVERWQPSLAIFGDMGLENAQSLARLEEDTHRGMYDAILHVGDFAYDMNSHNGVVGDKFMKLIEPIAAYVPYMTCVGNHEERYNFSHYKMRFNMPGDTENLMFSFNMGPLHIISISTEVYYFLNYGIKSLVFQYEWLENDLREATDPKNRRERPWIIVMGHRPMYCSNTDPADCAHNSTFTRVGIPFFHMFGLEKLFYDNKVDVLIWAHQHSYERLWPIYDFKIFNGTYDQPYLNPLAPVHIITGSAGCKENHSHFDNDKPYWSAFRSTDYGYTRMKAYNKTHLYFEQVSDDQGGAVIDSFWIIQNKRTF</sequence>
<dbReference type="GO" id="GO:0003993">
    <property type="term" value="F:acid phosphatase activity"/>
    <property type="evidence" value="ECO:0007669"/>
    <property type="project" value="UniProtKB-EC"/>
</dbReference>
<feature type="signal peptide" evidence="3">
    <location>
        <begin position="1"/>
        <end position="16"/>
    </location>
</feature>
<keyword evidence="8" id="KW-1185">Reference proteome</keyword>
<feature type="domain" description="Calcineurin-like phosphoesterase" evidence="4">
    <location>
        <begin position="149"/>
        <end position="353"/>
    </location>
</feature>
<evidence type="ECO:0000256" key="1">
    <source>
        <dbReference type="ARBA" id="ARBA00022729"/>
    </source>
</evidence>
<dbReference type="CDD" id="cd00839">
    <property type="entry name" value="MPP_PAPs"/>
    <property type="match status" value="1"/>
</dbReference>
<dbReference type="SUPFAM" id="SSF49363">
    <property type="entry name" value="Purple acid phosphatase, N-terminal domain"/>
    <property type="match status" value="1"/>
</dbReference>